<dbReference type="EMBL" id="ML178837">
    <property type="protein sequence ID" value="TFK98876.1"/>
    <property type="molecule type" value="Genomic_DNA"/>
</dbReference>
<proteinExistence type="predicted"/>
<protein>
    <submittedName>
        <fullName evidence="2">Uncharacterized protein</fullName>
    </submittedName>
</protein>
<feature type="region of interest" description="Disordered" evidence="1">
    <location>
        <begin position="78"/>
        <end position="97"/>
    </location>
</feature>
<dbReference type="AlphaFoldDB" id="A0A5C3QBE3"/>
<dbReference type="Proteomes" id="UP000305067">
    <property type="component" value="Unassembled WGS sequence"/>
</dbReference>
<reference evidence="2 3" key="1">
    <citation type="journal article" date="2019" name="Nat. Ecol. Evol.">
        <title>Megaphylogeny resolves global patterns of mushroom evolution.</title>
        <authorList>
            <person name="Varga T."/>
            <person name="Krizsan K."/>
            <person name="Foldi C."/>
            <person name="Dima B."/>
            <person name="Sanchez-Garcia M."/>
            <person name="Sanchez-Ramirez S."/>
            <person name="Szollosi G.J."/>
            <person name="Szarkandi J.G."/>
            <person name="Papp V."/>
            <person name="Albert L."/>
            <person name="Andreopoulos W."/>
            <person name="Angelini C."/>
            <person name="Antonin V."/>
            <person name="Barry K.W."/>
            <person name="Bougher N.L."/>
            <person name="Buchanan P."/>
            <person name="Buyck B."/>
            <person name="Bense V."/>
            <person name="Catcheside P."/>
            <person name="Chovatia M."/>
            <person name="Cooper J."/>
            <person name="Damon W."/>
            <person name="Desjardin D."/>
            <person name="Finy P."/>
            <person name="Geml J."/>
            <person name="Haridas S."/>
            <person name="Hughes K."/>
            <person name="Justo A."/>
            <person name="Karasinski D."/>
            <person name="Kautmanova I."/>
            <person name="Kiss B."/>
            <person name="Kocsube S."/>
            <person name="Kotiranta H."/>
            <person name="LaButti K.M."/>
            <person name="Lechner B.E."/>
            <person name="Liimatainen K."/>
            <person name="Lipzen A."/>
            <person name="Lukacs Z."/>
            <person name="Mihaltcheva S."/>
            <person name="Morgado L.N."/>
            <person name="Niskanen T."/>
            <person name="Noordeloos M.E."/>
            <person name="Ohm R.A."/>
            <person name="Ortiz-Santana B."/>
            <person name="Ovrebo C."/>
            <person name="Racz N."/>
            <person name="Riley R."/>
            <person name="Savchenko A."/>
            <person name="Shiryaev A."/>
            <person name="Soop K."/>
            <person name="Spirin V."/>
            <person name="Szebenyi C."/>
            <person name="Tomsovsky M."/>
            <person name="Tulloss R.E."/>
            <person name="Uehling J."/>
            <person name="Grigoriev I.V."/>
            <person name="Vagvolgyi C."/>
            <person name="Papp T."/>
            <person name="Martin F.M."/>
            <person name="Miettinen O."/>
            <person name="Hibbett D.S."/>
            <person name="Nagy L.G."/>
        </authorList>
    </citation>
    <scope>NUCLEOTIDE SEQUENCE [LARGE SCALE GENOMIC DNA]</scope>
    <source>
        <strain evidence="2 3">CBS 309.79</strain>
    </source>
</reference>
<organism evidence="2 3">
    <name type="scientific">Pterulicium gracile</name>
    <dbReference type="NCBI Taxonomy" id="1884261"/>
    <lineage>
        <taxon>Eukaryota</taxon>
        <taxon>Fungi</taxon>
        <taxon>Dikarya</taxon>
        <taxon>Basidiomycota</taxon>
        <taxon>Agaricomycotina</taxon>
        <taxon>Agaricomycetes</taxon>
        <taxon>Agaricomycetidae</taxon>
        <taxon>Agaricales</taxon>
        <taxon>Pleurotineae</taxon>
        <taxon>Pterulaceae</taxon>
        <taxon>Pterulicium</taxon>
    </lineage>
</organism>
<gene>
    <name evidence="2" type="ORF">BDV98DRAFT_627865</name>
</gene>
<evidence type="ECO:0000256" key="1">
    <source>
        <dbReference type="SAM" id="MobiDB-lite"/>
    </source>
</evidence>
<evidence type="ECO:0000313" key="3">
    <source>
        <dbReference type="Proteomes" id="UP000305067"/>
    </source>
</evidence>
<accession>A0A5C3QBE3</accession>
<name>A0A5C3QBE3_9AGAR</name>
<evidence type="ECO:0000313" key="2">
    <source>
        <dbReference type="EMBL" id="TFK98876.1"/>
    </source>
</evidence>
<keyword evidence="3" id="KW-1185">Reference proteome</keyword>
<sequence>MYERMFRSSAARVLGGSIESMRLSRCQRDVDVVKEIRHGHAARIVMDTAGPPILVPVAHPSPVALYPWLSRPEDPRNQFLLHGKRPRGGQIRDGKDGLHHRSYRFERPKFMKIGPEAAKLEEKREKSLNRTFVRCLTRRQGQWMPFGIV</sequence>